<comment type="caution">
    <text evidence="2">The sequence shown here is derived from an EMBL/GenBank/DDBJ whole genome shotgun (WGS) entry which is preliminary data.</text>
</comment>
<feature type="transmembrane region" description="Helical" evidence="1">
    <location>
        <begin position="137"/>
        <end position="157"/>
    </location>
</feature>
<dbReference type="RefSeq" id="WP_151505114.1">
    <property type="nucleotide sequence ID" value="NZ_VXLD01000012.1"/>
</dbReference>
<dbReference type="EMBL" id="VXLD01000012">
    <property type="protein sequence ID" value="KAB1852706.1"/>
    <property type="molecule type" value="Genomic_DNA"/>
</dbReference>
<feature type="transmembrane region" description="Helical" evidence="1">
    <location>
        <begin position="350"/>
        <end position="366"/>
    </location>
</feature>
<evidence type="ECO:0000313" key="2">
    <source>
        <dbReference type="EMBL" id="KAB1852706.1"/>
    </source>
</evidence>
<feature type="transmembrane region" description="Helical" evidence="1">
    <location>
        <begin position="262"/>
        <end position="284"/>
    </location>
</feature>
<name>A0A5N4W8R0_9GAMM</name>
<gene>
    <name evidence="2" type="ORF">F4W09_14035</name>
</gene>
<evidence type="ECO:0000313" key="3">
    <source>
        <dbReference type="Proteomes" id="UP000325788"/>
    </source>
</evidence>
<evidence type="ECO:0000256" key="1">
    <source>
        <dbReference type="SAM" id="Phobius"/>
    </source>
</evidence>
<keyword evidence="1" id="KW-0472">Membrane</keyword>
<feature type="transmembrane region" description="Helical" evidence="1">
    <location>
        <begin position="296"/>
        <end position="317"/>
    </location>
</feature>
<feature type="transmembrane region" description="Helical" evidence="1">
    <location>
        <begin position="12"/>
        <end position="31"/>
    </location>
</feature>
<dbReference type="InterPro" id="IPR049458">
    <property type="entry name" value="EpsG-like"/>
</dbReference>
<feature type="transmembrane region" description="Helical" evidence="1">
    <location>
        <begin position="43"/>
        <end position="61"/>
    </location>
</feature>
<dbReference type="AlphaFoldDB" id="A0A5N4W8R0"/>
<feature type="transmembrane region" description="Helical" evidence="1">
    <location>
        <begin position="323"/>
        <end position="343"/>
    </location>
</feature>
<keyword evidence="1" id="KW-0812">Transmembrane</keyword>
<feature type="transmembrane region" description="Helical" evidence="1">
    <location>
        <begin position="106"/>
        <end position="125"/>
    </location>
</feature>
<accession>A0A5N4W8R0</accession>
<protein>
    <submittedName>
        <fullName evidence="2">EpsG family protein</fullName>
    </submittedName>
</protein>
<dbReference type="Pfam" id="PF14897">
    <property type="entry name" value="EpsG"/>
    <property type="match status" value="1"/>
</dbReference>
<keyword evidence="1" id="KW-1133">Transmembrane helix</keyword>
<feature type="transmembrane region" description="Helical" evidence="1">
    <location>
        <begin position="217"/>
        <end position="242"/>
    </location>
</feature>
<proteinExistence type="predicted"/>
<dbReference type="Proteomes" id="UP000325788">
    <property type="component" value="Unassembled WGS sequence"/>
</dbReference>
<reference evidence="2 3" key="1">
    <citation type="submission" date="2019-09" db="EMBL/GenBank/DDBJ databases">
        <title>Draft genome sequence of Acinetobacter tandoii W4-4-4 isolated from environmental water sample.</title>
        <authorList>
            <person name="Wee S.K."/>
            <person name="Yan B."/>
            <person name="Mustaffa S.B."/>
            <person name="Yap E.P.H."/>
        </authorList>
    </citation>
    <scope>NUCLEOTIDE SEQUENCE [LARGE SCALE GENOMIC DNA]</scope>
    <source>
        <strain evidence="2 3">W4-4-4</strain>
    </source>
</reference>
<sequence length="368" mass="43055">MILIDNTAFLNLYNLIYFCTACLVLASALSYEIKKDVLLQNKLGQYLVFLPLIFLILLVGLREYDVGADTVSYFDILWNETSELNFSDGILFGLIASTLRYFNLGYTYFLLLISFVFYIITYKALKNYTEKFESNLLITFFACISFFFYLSMSINVIRQGVSLAFLLLAYSLWVGKKNNIIILLCIFLSLAFHLTSIIPILIFVCSVIMSKIRAFNLLIFIYLFSIILSYFNYGFLNFSSVFLDFLGEDRHADYFSDEVSDYIIGFRPQFVIFNTFFLLVSLYVKNKLTDIDLSYQYNILVSYYIIASVIFFMAFQLPFSDRWGLFSWCVIPLLISPLFYSPFVKEKIKIHYVLILILIYIGFYFYDK</sequence>
<feature type="transmembrane region" description="Helical" evidence="1">
    <location>
        <begin position="180"/>
        <end position="205"/>
    </location>
</feature>
<organism evidence="2 3">
    <name type="scientific">Acinetobacter tandoii</name>
    <dbReference type="NCBI Taxonomy" id="202954"/>
    <lineage>
        <taxon>Bacteria</taxon>
        <taxon>Pseudomonadati</taxon>
        <taxon>Pseudomonadota</taxon>
        <taxon>Gammaproteobacteria</taxon>
        <taxon>Moraxellales</taxon>
        <taxon>Moraxellaceae</taxon>
        <taxon>Acinetobacter</taxon>
    </lineage>
</organism>